<gene>
    <name evidence="12" type="primary">RvY_08698-1</name>
    <name evidence="12" type="synonym">RvY_08698.1</name>
    <name evidence="12" type="ORF">RvY_08698</name>
</gene>
<sequence length="288" mass="30863">MESSWITVFLVTLWTWEAVKALPTGAPSTACISMYPQHPGPNGPVSAQPSLVVPFRIDVAAVDNGRQYKINVVRNSNFPGQPPLLGFFMQVRDPVSDTPLGEFVQLPPYARIGDCGGNSTVTHQNRQEKAIDQALEFLWSPNNLPLNTKNLQVLGTFVQNMQTFWVKVPSQIFTVTVPAAHATNANLQEAPAVIQVDNNASPSPSAINNVNLNSPVTSPNDRRPGFGNSALAGSGLVTANDGTQQSSLNAQAQDPNASRPNYRVVNSATSAVSFLLSTILFSSVALLL</sequence>
<evidence type="ECO:0000256" key="1">
    <source>
        <dbReference type="ARBA" id="ARBA00004613"/>
    </source>
</evidence>
<evidence type="ECO:0000256" key="7">
    <source>
        <dbReference type="ARBA" id="ARBA00022859"/>
    </source>
</evidence>
<comment type="caution">
    <text evidence="12">The sequence shown here is derived from an EMBL/GenBank/DDBJ whole genome shotgun (WGS) entry which is preliminary data.</text>
</comment>
<evidence type="ECO:0000256" key="4">
    <source>
        <dbReference type="ARBA" id="ARBA00022529"/>
    </source>
</evidence>
<keyword evidence="4" id="KW-0929">Antimicrobial</keyword>
<keyword evidence="13" id="KW-1185">Reference proteome</keyword>
<dbReference type="PANTHER" id="PTHR45828">
    <property type="entry name" value="CYTOCHROME B561/FERRIC REDUCTASE TRANSMEMBRANE"/>
    <property type="match status" value="1"/>
</dbReference>
<dbReference type="PANTHER" id="PTHR45828:SF9">
    <property type="entry name" value="CELL WALL INTEGRITY AND STRESS RESPONSE COMPONENT 4-LIKE-RELATED"/>
    <property type="match status" value="1"/>
</dbReference>
<dbReference type="GO" id="GO:0042742">
    <property type="term" value="P:defense response to bacterium"/>
    <property type="evidence" value="ECO:0007669"/>
    <property type="project" value="UniProtKB-KW"/>
</dbReference>
<evidence type="ECO:0000313" key="12">
    <source>
        <dbReference type="EMBL" id="GAU97391.1"/>
    </source>
</evidence>
<dbReference type="InterPro" id="IPR002861">
    <property type="entry name" value="Reeler_dom"/>
</dbReference>
<accession>A0A1D1V6S5</accession>
<keyword evidence="6 10" id="KW-0732">Signal</keyword>
<proteinExistence type="inferred from homology"/>
<dbReference type="CDD" id="cd08544">
    <property type="entry name" value="Reeler"/>
    <property type="match status" value="1"/>
</dbReference>
<dbReference type="Pfam" id="PF02014">
    <property type="entry name" value="Reeler"/>
    <property type="match status" value="1"/>
</dbReference>
<keyword evidence="5" id="KW-0399">Innate immunity</keyword>
<evidence type="ECO:0000256" key="5">
    <source>
        <dbReference type="ARBA" id="ARBA00022588"/>
    </source>
</evidence>
<evidence type="ECO:0000256" key="10">
    <source>
        <dbReference type="SAM" id="SignalP"/>
    </source>
</evidence>
<feature type="region of interest" description="Disordered" evidence="9">
    <location>
        <begin position="205"/>
        <end position="234"/>
    </location>
</feature>
<evidence type="ECO:0000256" key="8">
    <source>
        <dbReference type="ARBA" id="ARBA00023022"/>
    </source>
</evidence>
<evidence type="ECO:0000256" key="2">
    <source>
        <dbReference type="ARBA" id="ARBA00008501"/>
    </source>
</evidence>
<reference evidence="12 13" key="1">
    <citation type="journal article" date="2016" name="Nat. Commun.">
        <title>Extremotolerant tardigrade genome and improved radiotolerance of human cultured cells by tardigrade-unique protein.</title>
        <authorList>
            <person name="Hashimoto T."/>
            <person name="Horikawa D.D."/>
            <person name="Saito Y."/>
            <person name="Kuwahara H."/>
            <person name="Kozuka-Hata H."/>
            <person name="Shin-I T."/>
            <person name="Minakuchi Y."/>
            <person name="Ohishi K."/>
            <person name="Motoyama A."/>
            <person name="Aizu T."/>
            <person name="Enomoto A."/>
            <person name="Kondo K."/>
            <person name="Tanaka S."/>
            <person name="Hara Y."/>
            <person name="Koshikawa S."/>
            <person name="Sagara H."/>
            <person name="Miura T."/>
            <person name="Yokobori S."/>
            <person name="Miyagawa K."/>
            <person name="Suzuki Y."/>
            <person name="Kubo T."/>
            <person name="Oyama M."/>
            <person name="Kohara Y."/>
            <person name="Fujiyama A."/>
            <person name="Arakawa K."/>
            <person name="Katayama T."/>
            <person name="Toyoda A."/>
            <person name="Kunieda T."/>
        </authorList>
    </citation>
    <scope>NUCLEOTIDE SEQUENCE [LARGE SCALE GENOMIC DNA]</scope>
    <source>
        <strain evidence="12 13">YOKOZUNA-1</strain>
    </source>
</reference>
<keyword evidence="7" id="KW-0391">Immunity</keyword>
<feature type="signal peptide" evidence="10">
    <location>
        <begin position="1"/>
        <end position="21"/>
    </location>
</feature>
<evidence type="ECO:0000256" key="9">
    <source>
        <dbReference type="SAM" id="MobiDB-lite"/>
    </source>
</evidence>
<dbReference type="Gene3D" id="2.60.40.4060">
    <property type="entry name" value="Reeler domain"/>
    <property type="match status" value="1"/>
</dbReference>
<name>A0A1D1V6S5_RAMVA</name>
<dbReference type="STRING" id="947166.A0A1D1V6S5"/>
<dbReference type="GO" id="GO:0045087">
    <property type="term" value="P:innate immune response"/>
    <property type="evidence" value="ECO:0007669"/>
    <property type="project" value="UniProtKB-KW"/>
</dbReference>
<evidence type="ECO:0000256" key="3">
    <source>
        <dbReference type="ARBA" id="ARBA00022525"/>
    </source>
</evidence>
<comment type="subcellular location">
    <subcellularLocation>
        <location evidence="1">Secreted</location>
    </subcellularLocation>
</comment>
<dbReference type="Proteomes" id="UP000186922">
    <property type="component" value="Unassembled WGS sequence"/>
</dbReference>
<evidence type="ECO:0000313" key="13">
    <source>
        <dbReference type="Proteomes" id="UP000186922"/>
    </source>
</evidence>
<feature type="chain" id="PRO_5008898108" description="Reelin domain-containing protein" evidence="10">
    <location>
        <begin position="22"/>
        <end position="288"/>
    </location>
</feature>
<organism evidence="12 13">
    <name type="scientific">Ramazzottius varieornatus</name>
    <name type="common">Water bear</name>
    <name type="synonym">Tardigrade</name>
    <dbReference type="NCBI Taxonomy" id="947166"/>
    <lineage>
        <taxon>Eukaryota</taxon>
        <taxon>Metazoa</taxon>
        <taxon>Ecdysozoa</taxon>
        <taxon>Tardigrada</taxon>
        <taxon>Eutardigrada</taxon>
        <taxon>Parachela</taxon>
        <taxon>Hypsibioidea</taxon>
        <taxon>Ramazzottiidae</taxon>
        <taxon>Ramazzottius</taxon>
    </lineage>
</organism>
<evidence type="ECO:0000256" key="6">
    <source>
        <dbReference type="ARBA" id="ARBA00022729"/>
    </source>
</evidence>
<evidence type="ECO:0000259" key="11">
    <source>
        <dbReference type="Pfam" id="PF02014"/>
    </source>
</evidence>
<dbReference type="GO" id="GO:0016020">
    <property type="term" value="C:membrane"/>
    <property type="evidence" value="ECO:0007669"/>
    <property type="project" value="TreeGrafter"/>
</dbReference>
<dbReference type="GO" id="GO:0005576">
    <property type="term" value="C:extracellular region"/>
    <property type="evidence" value="ECO:0007669"/>
    <property type="project" value="UniProtKB-SubCell"/>
</dbReference>
<comment type="similarity">
    <text evidence="2">Belongs to the insect defense protein family.</text>
</comment>
<keyword evidence="8" id="KW-0044">Antibiotic</keyword>
<dbReference type="AlphaFoldDB" id="A0A1D1V6S5"/>
<keyword evidence="3" id="KW-0964">Secreted</keyword>
<dbReference type="InterPro" id="IPR051237">
    <property type="entry name" value="Ferric-chelate_Red/DefProt"/>
</dbReference>
<dbReference type="OrthoDB" id="2419613at2759"/>
<feature type="domain" description="Reelin" evidence="11">
    <location>
        <begin position="31"/>
        <end position="166"/>
    </location>
</feature>
<dbReference type="EMBL" id="BDGG01000004">
    <property type="protein sequence ID" value="GAU97391.1"/>
    <property type="molecule type" value="Genomic_DNA"/>
</dbReference>
<protein>
    <recommendedName>
        <fullName evidence="11">Reelin domain-containing protein</fullName>
    </recommendedName>
</protein>
<dbReference type="InterPro" id="IPR042307">
    <property type="entry name" value="Reeler_sf"/>
</dbReference>